<evidence type="ECO:0000313" key="3">
    <source>
        <dbReference type="Proteomes" id="UP000545507"/>
    </source>
</evidence>
<feature type="region of interest" description="Disordered" evidence="1">
    <location>
        <begin position="13"/>
        <end position="38"/>
    </location>
</feature>
<dbReference type="EMBL" id="VYGV01000006">
    <property type="protein sequence ID" value="NWF44593.1"/>
    <property type="molecule type" value="Genomic_DNA"/>
</dbReference>
<accession>A0A7Y8KX25</accession>
<protein>
    <submittedName>
        <fullName evidence="2">Uncharacterized protein</fullName>
    </submittedName>
</protein>
<dbReference type="RefSeq" id="WP_177133913.1">
    <property type="nucleotide sequence ID" value="NZ_VYGV01000006.1"/>
</dbReference>
<gene>
    <name evidence="2" type="ORF">F3K02_04905</name>
</gene>
<proteinExistence type="predicted"/>
<evidence type="ECO:0000313" key="2">
    <source>
        <dbReference type="EMBL" id="NWF44593.1"/>
    </source>
</evidence>
<dbReference type="AlphaFoldDB" id="A0A7Y8KX25"/>
<sequence>MFASVVLALASSNGFAGLPDPSSTPKPGQMPEAPEPPELTELTELPESAELKMPKPGHAAVPQVSCVQKGNMDITRPSLPLLSCWESAASEGESASELQKACLVQMTPMKVDSALVPKCPSKALGVCTGARSGKGSLSNHYHYTPQPLSEWRKSKKNCERAGGEWHGLGNPTSWF</sequence>
<dbReference type="Proteomes" id="UP000545507">
    <property type="component" value="Unassembled WGS sequence"/>
</dbReference>
<keyword evidence="3" id="KW-1185">Reference proteome</keyword>
<organism evidence="2 3">
    <name type="scientific">Hydrogenophaga aromaticivorans</name>
    <dbReference type="NCBI Taxonomy" id="2610898"/>
    <lineage>
        <taxon>Bacteria</taxon>
        <taxon>Pseudomonadati</taxon>
        <taxon>Pseudomonadota</taxon>
        <taxon>Betaproteobacteria</taxon>
        <taxon>Burkholderiales</taxon>
        <taxon>Comamonadaceae</taxon>
        <taxon>Hydrogenophaga</taxon>
    </lineage>
</organism>
<evidence type="ECO:0000256" key="1">
    <source>
        <dbReference type="SAM" id="MobiDB-lite"/>
    </source>
</evidence>
<reference evidence="2 3" key="1">
    <citation type="submission" date="2019-09" db="EMBL/GenBank/DDBJ databases">
        <title>Hydrogenophaga aromatica sp. nov., isolated from a para-xylene-degrading enrichment culture.</title>
        <authorList>
            <person name="Tancsics A."/>
            <person name="Banerjee S."/>
        </authorList>
    </citation>
    <scope>NUCLEOTIDE SEQUENCE [LARGE SCALE GENOMIC DNA]</scope>
    <source>
        <strain evidence="2 3">D2P1</strain>
    </source>
</reference>
<comment type="caution">
    <text evidence="2">The sequence shown here is derived from an EMBL/GenBank/DDBJ whole genome shotgun (WGS) entry which is preliminary data.</text>
</comment>
<name>A0A7Y8KX25_9BURK</name>